<evidence type="ECO:0000313" key="2">
    <source>
        <dbReference type="Proteomes" id="UP000717328"/>
    </source>
</evidence>
<protein>
    <submittedName>
        <fullName evidence="1">Uncharacterized protein</fullName>
    </submittedName>
</protein>
<keyword evidence="2" id="KW-1185">Reference proteome</keyword>
<reference evidence="1" key="1">
    <citation type="submission" date="2021-02" db="EMBL/GenBank/DDBJ databases">
        <authorList>
            <person name="Nieuwenhuis M."/>
            <person name="Van De Peppel L.J.J."/>
        </authorList>
    </citation>
    <scope>NUCLEOTIDE SEQUENCE</scope>
    <source>
        <strain evidence="1">D49</strain>
    </source>
</reference>
<evidence type="ECO:0000313" key="1">
    <source>
        <dbReference type="EMBL" id="KAG5649620.1"/>
    </source>
</evidence>
<dbReference type="EMBL" id="JABCKI010000830">
    <property type="protein sequence ID" value="KAG5649620.1"/>
    <property type="molecule type" value="Genomic_DNA"/>
</dbReference>
<name>A0A9P7KID1_9AGAR</name>
<dbReference type="OrthoDB" id="2865258at2759"/>
<reference evidence="1" key="2">
    <citation type="submission" date="2021-10" db="EMBL/GenBank/DDBJ databases">
        <title>Phylogenomics reveals ancestral predisposition of the termite-cultivated fungus Termitomyces towards a domesticated lifestyle.</title>
        <authorList>
            <person name="Auxier B."/>
            <person name="Grum-Grzhimaylo A."/>
            <person name="Cardenas M.E."/>
            <person name="Lodge J.D."/>
            <person name="Laessoe T."/>
            <person name="Pedersen O."/>
            <person name="Smith M.E."/>
            <person name="Kuyper T.W."/>
            <person name="Franco-Molano E.A."/>
            <person name="Baroni T.J."/>
            <person name="Aanen D.K."/>
        </authorList>
    </citation>
    <scope>NUCLEOTIDE SEQUENCE</scope>
    <source>
        <strain evidence="1">D49</strain>
    </source>
</reference>
<dbReference type="Proteomes" id="UP000717328">
    <property type="component" value="Unassembled WGS sequence"/>
</dbReference>
<organism evidence="1 2">
    <name type="scientific">Sphagnurus paluster</name>
    <dbReference type="NCBI Taxonomy" id="117069"/>
    <lineage>
        <taxon>Eukaryota</taxon>
        <taxon>Fungi</taxon>
        <taxon>Dikarya</taxon>
        <taxon>Basidiomycota</taxon>
        <taxon>Agaricomycotina</taxon>
        <taxon>Agaricomycetes</taxon>
        <taxon>Agaricomycetidae</taxon>
        <taxon>Agaricales</taxon>
        <taxon>Tricholomatineae</taxon>
        <taxon>Lyophyllaceae</taxon>
        <taxon>Sphagnurus</taxon>
    </lineage>
</organism>
<gene>
    <name evidence="1" type="ORF">H0H81_002822</name>
</gene>
<dbReference type="AlphaFoldDB" id="A0A9P7KID1"/>
<feature type="non-terminal residue" evidence="1">
    <location>
        <position position="197"/>
    </location>
</feature>
<comment type="caution">
    <text evidence="1">The sequence shown here is derived from an EMBL/GenBank/DDBJ whole genome shotgun (WGS) entry which is preliminary data.</text>
</comment>
<sequence length="197" mass="22867">MLGVTFQVSRDQKGLTWDNYQQGLDMWRRNKAIYSPWHGLDLNLYPKKKLIGYSGMDLETIKLLEAGGRRQDRKEAARWGYAMYVADDPAIAKYFSDWIKATAFGPQAQTIVCAIYARDGDIFDRMPKIWVPNRANLQVNVNSGNDFKIAWSQEDRDRLVASWGVQKPYILFARHQNMGNSWGKFPVPNNQRWNEMV</sequence>
<proteinExistence type="predicted"/>
<accession>A0A9P7KID1</accession>